<dbReference type="EMBL" id="CAJOBP010086992">
    <property type="protein sequence ID" value="CAF4934133.1"/>
    <property type="molecule type" value="Genomic_DNA"/>
</dbReference>
<evidence type="ECO:0000313" key="2">
    <source>
        <dbReference type="EMBL" id="CAF4956050.1"/>
    </source>
</evidence>
<accession>A0A821YCR9</accession>
<dbReference type="AlphaFoldDB" id="A0A821YCR9"/>
<organism evidence="2 3">
    <name type="scientific">Rotaria socialis</name>
    <dbReference type="NCBI Taxonomy" id="392032"/>
    <lineage>
        <taxon>Eukaryota</taxon>
        <taxon>Metazoa</taxon>
        <taxon>Spiralia</taxon>
        <taxon>Gnathifera</taxon>
        <taxon>Rotifera</taxon>
        <taxon>Eurotatoria</taxon>
        <taxon>Bdelloidea</taxon>
        <taxon>Philodinida</taxon>
        <taxon>Philodinidae</taxon>
        <taxon>Rotaria</taxon>
    </lineage>
</organism>
<gene>
    <name evidence="1" type="ORF">UJA718_LOCUS47008</name>
    <name evidence="2" type="ORF">UJA718_LOCUS47992</name>
</gene>
<feature type="non-terminal residue" evidence="2">
    <location>
        <position position="1"/>
    </location>
</feature>
<name>A0A821YCR9_9BILA</name>
<reference evidence="2" key="1">
    <citation type="submission" date="2021-02" db="EMBL/GenBank/DDBJ databases">
        <authorList>
            <person name="Nowell W R."/>
        </authorList>
    </citation>
    <scope>NUCLEOTIDE SEQUENCE</scope>
</reference>
<evidence type="ECO:0000313" key="1">
    <source>
        <dbReference type="EMBL" id="CAF4934133.1"/>
    </source>
</evidence>
<sequence length="52" mass="5922">MASKYRDVSVKLVRIQLSTNSPVVNYDHDVTIGMPRDPETNTTYLRVAVNQK</sequence>
<dbReference type="Proteomes" id="UP000663873">
    <property type="component" value="Unassembled WGS sequence"/>
</dbReference>
<comment type="caution">
    <text evidence="2">The sequence shown here is derived from an EMBL/GenBank/DDBJ whole genome shotgun (WGS) entry which is preliminary data.</text>
</comment>
<keyword evidence="3" id="KW-1185">Reference proteome</keyword>
<dbReference type="EMBL" id="CAJOBP010093894">
    <property type="protein sequence ID" value="CAF4956050.1"/>
    <property type="molecule type" value="Genomic_DNA"/>
</dbReference>
<protein>
    <submittedName>
        <fullName evidence="2">Uncharacterized protein</fullName>
    </submittedName>
</protein>
<evidence type="ECO:0000313" key="3">
    <source>
        <dbReference type="Proteomes" id="UP000663873"/>
    </source>
</evidence>
<proteinExistence type="predicted"/>